<dbReference type="EC" id="1.2.1.41" evidence="7"/>
<evidence type="ECO:0000256" key="6">
    <source>
        <dbReference type="ARBA" id="ARBA00049024"/>
    </source>
</evidence>
<comment type="caution">
    <text evidence="9">The sequence shown here is derived from an EMBL/GenBank/DDBJ whole genome shotgun (WGS) entry which is preliminary data.</text>
</comment>
<name>A0ABQ2CWM0_9DEIO</name>
<dbReference type="InterPro" id="IPR016161">
    <property type="entry name" value="Ald_DH/histidinol_DH"/>
</dbReference>
<dbReference type="PROSITE" id="PS01223">
    <property type="entry name" value="PROA"/>
    <property type="match status" value="1"/>
</dbReference>
<accession>A0ABQ2CWM0</accession>
<organism evidence="9 10">
    <name type="scientific">Deinococcus roseus</name>
    <dbReference type="NCBI Taxonomy" id="392414"/>
    <lineage>
        <taxon>Bacteria</taxon>
        <taxon>Thermotogati</taxon>
        <taxon>Deinococcota</taxon>
        <taxon>Deinococci</taxon>
        <taxon>Deinococcales</taxon>
        <taxon>Deinococcaceae</taxon>
        <taxon>Deinococcus</taxon>
    </lineage>
</organism>
<comment type="catalytic activity">
    <reaction evidence="6 7">
        <text>L-glutamate 5-semialdehyde + phosphate + NADP(+) = L-glutamyl 5-phosphate + NADPH + H(+)</text>
        <dbReference type="Rhea" id="RHEA:19541"/>
        <dbReference type="ChEBI" id="CHEBI:15378"/>
        <dbReference type="ChEBI" id="CHEBI:43474"/>
        <dbReference type="ChEBI" id="CHEBI:57783"/>
        <dbReference type="ChEBI" id="CHEBI:58066"/>
        <dbReference type="ChEBI" id="CHEBI:58274"/>
        <dbReference type="ChEBI" id="CHEBI:58349"/>
        <dbReference type="EC" id="1.2.1.41"/>
    </reaction>
</comment>
<dbReference type="NCBIfam" id="NF001221">
    <property type="entry name" value="PRK00197.1"/>
    <property type="match status" value="1"/>
</dbReference>
<dbReference type="Gene3D" id="3.40.309.10">
    <property type="entry name" value="Aldehyde Dehydrogenase, Chain A, domain 2"/>
    <property type="match status" value="1"/>
</dbReference>
<dbReference type="InterPro" id="IPR015590">
    <property type="entry name" value="Aldehyde_DH_dom"/>
</dbReference>
<dbReference type="PANTHER" id="PTHR11063:SF8">
    <property type="entry name" value="DELTA-1-PYRROLINE-5-CARBOXYLATE SYNTHASE"/>
    <property type="match status" value="1"/>
</dbReference>
<comment type="subcellular location">
    <subcellularLocation>
        <location evidence="7">Cytoplasm</location>
    </subcellularLocation>
</comment>
<evidence type="ECO:0000256" key="4">
    <source>
        <dbReference type="ARBA" id="ARBA00022857"/>
    </source>
</evidence>
<dbReference type="Gene3D" id="3.40.605.10">
    <property type="entry name" value="Aldehyde Dehydrogenase, Chain A, domain 1"/>
    <property type="match status" value="1"/>
</dbReference>
<comment type="similarity">
    <text evidence="7">Belongs to the gamma-glutamyl phosphate reductase family.</text>
</comment>
<dbReference type="InterPro" id="IPR020593">
    <property type="entry name" value="G-glutamylP_reductase_CS"/>
</dbReference>
<dbReference type="NCBIfam" id="TIGR00407">
    <property type="entry name" value="proA"/>
    <property type="match status" value="1"/>
</dbReference>
<dbReference type="EMBL" id="BMOD01000002">
    <property type="protein sequence ID" value="GGJ23901.1"/>
    <property type="molecule type" value="Genomic_DNA"/>
</dbReference>
<evidence type="ECO:0000256" key="3">
    <source>
        <dbReference type="ARBA" id="ARBA00022650"/>
    </source>
</evidence>
<keyword evidence="5 7" id="KW-0560">Oxidoreductase</keyword>
<dbReference type="SUPFAM" id="SSF53720">
    <property type="entry name" value="ALDH-like"/>
    <property type="match status" value="1"/>
</dbReference>
<evidence type="ECO:0000259" key="8">
    <source>
        <dbReference type="Pfam" id="PF00171"/>
    </source>
</evidence>
<evidence type="ECO:0000256" key="1">
    <source>
        <dbReference type="ARBA" id="ARBA00004985"/>
    </source>
</evidence>
<dbReference type="CDD" id="cd07079">
    <property type="entry name" value="ALDH_F18-19_ProA-GPR"/>
    <property type="match status" value="1"/>
</dbReference>
<comment type="pathway">
    <text evidence="1 7">Amino-acid biosynthesis; L-proline biosynthesis; L-glutamate 5-semialdehyde from L-glutamate: step 2/2.</text>
</comment>
<keyword evidence="4 7" id="KW-0521">NADP</keyword>
<evidence type="ECO:0000256" key="5">
    <source>
        <dbReference type="ARBA" id="ARBA00023002"/>
    </source>
</evidence>
<feature type="domain" description="Aldehyde dehydrogenase" evidence="8">
    <location>
        <begin position="118"/>
        <end position="312"/>
    </location>
</feature>
<reference evidence="10" key="1">
    <citation type="journal article" date="2019" name="Int. J. Syst. Evol. Microbiol.">
        <title>The Global Catalogue of Microorganisms (GCM) 10K type strain sequencing project: providing services to taxonomists for standard genome sequencing and annotation.</title>
        <authorList>
            <consortium name="The Broad Institute Genomics Platform"/>
            <consortium name="The Broad Institute Genome Sequencing Center for Infectious Disease"/>
            <person name="Wu L."/>
            <person name="Ma J."/>
        </authorList>
    </citation>
    <scope>NUCLEOTIDE SEQUENCE [LARGE SCALE GENOMIC DNA]</scope>
    <source>
        <strain evidence="10">JCM 14370</strain>
    </source>
</reference>
<evidence type="ECO:0000256" key="7">
    <source>
        <dbReference type="HAMAP-Rule" id="MF_00412"/>
    </source>
</evidence>
<proteinExistence type="inferred from homology"/>
<protein>
    <recommendedName>
        <fullName evidence="7">Gamma-glutamyl phosphate reductase</fullName>
        <shortName evidence="7">GPR</shortName>
        <ecNumber evidence="7">1.2.1.41</ecNumber>
    </recommendedName>
    <alternativeName>
        <fullName evidence="7">Glutamate-5-semialdehyde dehydrogenase</fullName>
    </alternativeName>
    <alternativeName>
        <fullName evidence="7">Glutamyl-gamma-semialdehyde dehydrogenase</fullName>
        <shortName evidence="7">GSA dehydrogenase</shortName>
    </alternativeName>
</protein>
<dbReference type="InterPro" id="IPR016163">
    <property type="entry name" value="Ald_DH_C"/>
</dbReference>
<dbReference type="PANTHER" id="PTHR11063">
    <property type="entry name" value="GLUTAMATE SEMIALDEHYDE DEHYDROGENASE"/>
    <property type="match status" value="1"/>
</dbReference>
<dbReference type="InterPro" id="IPR016162">
    <property type="entry name" value="Ald_DH_N"/>
</dbReference>
<evidence type="ECO:0000313" key="10">
    <source>
        <dbReference type="Proteomes" id="UP000632222"/>
    </source>
</evidence>
<evidence type="ECO:0000256" key="2">
    <source>
        <dbReference type="ARBA" id="ARBA00022605"/>
    </source>
</evidence>
<keyword evidence="10" id="KW-1185">Reference proteome</keyword>
<dbReference type="Proteomes" id="UP000632222">
    <property type="component" value="Unassembled WGS sequence"/>
</dbReference>
<sequence length="432" mass="46841">MICSGARYRLIGVVLLPHFYTDGMLKELFSQARIASRTLAQANRNQALNAIKKHLALHTPEILKENRLDVENERQKGTSAALVDRLTLTEKRMEGMLEAIDQVVALPDPVGRVLEGWRHPQGMQMEKVTVPFGVIGMIYESRPNVTVDAAILCLKAGSAVILRGSSNALNSNRALVKAMRAGLKEAGLNENAISLIDSTDRSSVTELLTARGLVDLVIPRGGAGLINHVVQNAKVPVIETGVGNCHLYVHRDADLGSALKILMNGKTQRPGVCNALETLLIDQEIASAFVPVAVKALRDAGVEVRGDEDTQMYAPGVVPATAEDWDTEFLDLILAVKVVKGLDAAIEHINTHGSQHSEAIVTSSLKTAEQFQNRVDAAAVYVNASTRFTDGFEFGFGAEIGISTQKMHARGPMGLREMVTVQYRIRGEGQIR</sequence>
<keyword evidence="7" id="KW-0963">Cytoplasm</keyword>
<dbReference type="PIRSF" id="PIRSF000151">
    <property type="entry name" value="GPR"/>
    <property type="match status" value="1"/>
</dbReference>
<comment type="function">
    <text evidence="7">Catalyzes the NADPH-dependent reduction of L-glutamate 5-phosphate into L-glutamate 5-semialdehyde and phosphate. The product spontaneously undergoes cyclization to form 1-pyrroline-5-carboxylate.</text>
</comment>
<keyword evidence="2 7" id="KW-0028">Amino-acid biosynthesis</keyword>
<dbReference type="InterPro" id="IPR000965">
    <property type="entry name" value="GPR_dom"/>
</dbReference>
<dbReference type="Pfam" id="PF00171">
    <property type="entry name" value="Aldedh"/>
    <property type="match status" value="1"/>
</dbReference>
<keyword evidence="3 7" id="KW-0641">Proline biosynthesis</keyword>
<dbReference type="HAMAP" id="MF_00412">
    <property type="entry name" value="ProA"/>
    <property type="match status" value="1"/>
</dbReference>
<evidence type="ECO:0000313" key="9">
    <source>
        <dbReference type="EMBL" id="GGJ23901.1"/>
    </source>
</evidence>
<dbReference type="InterPro" id="IPR012134">
    <property type="entry name" value="Glu-5-SA_DH"/>
</dbReference>
<gene>
    <name evidence="7 9" type="primary">proA</name>
    <name evidence="9" type="ORF">GCM10008938_07610</name>
</gene>